<dbReference type="GO" id="GO:0004190">
    <property type="term" value="F:aspartic-type endopeptidase activity"/>
    <property type="evidence" value="ECO:0007669"/>
    <property type="project" value="InterPro"/>
</dbReference>
<reference evidence="4" key="1">
    <citation type="journal article" date="2008" name="Insect Biochem. Mol. Biol.">
        <title>The genome of a lepidopteran model insect, the silkworm Bombyx mori.</title>
        <authorList>
            <consortium name="International Silkworm Genome Consortium"/>
        </authorList>
    </citation>
    <scope>NUCLEOTIDE SEQUENCE [LARGE SCALE GENOMIC DNA]</scope>
    <source>
        <strain evidence="4">p50T</strain>
    </source>
</reference>
<dbReference type="CDD" id="cd00303">
    <property type="entry name" value="retropepsin_like"/>
    <property type="match status" value="1"/>
</dbReference>
<keyword evidence="1" id="KW-0378">Hydrolase</keyword>
<organism evidence="3 4">
    <name type="scientific">Bombyx mori</name>
    <name type="common">Silk moth</name>
    <dbReference type="NCBI Taxonomy" id="7091"/>
    <lineage>
        <taxon>Eukaryota</taxon>
        <taxon>Metazoa</taxon>
        <taxon>Ecdysozoa</taxon>
        <taxon>Arthropoda</taxon>
        <taxon>Hexapoda</taxon>
        <taxon>Insecta</taxon>
        <taxon>Pterygota</taxon>
        <taxon>Neoptera</taxon>
        <taxon>Endopterygota</taxon>
        <taxon>Lepidoptera</taxon>
        <taxon>Glossata</taxon>
        <taxon>Ditrysia</taxon>
        <taxon>Bombycoidea</taxon>
        <taxon>Bombycidae</taxon>
        <taxon>Bombycinae</taxon>
        <taxon>Bombyx</taxon>
    </lineage>
</organism>
<dbReference type="InterPro" id="IPR001969">
    <property type="entry name" value="Aspartic_peptidase_AS"/>
</dbReference>
<evidence type="ECO:0000259" key="2">
    <source>
        <dbReference type="PROSITE" id="PS50175"/>
    </source>
</evidence>
<dbReference type="PROSITE" id="PS50175">
    <property type="entry name" value="ASP_PROT_RETROV"/>
    <property type="match status" value="1"/>
</dbReference>
<dbReference type="SUPFAM" id="SSF50630">
    <property type="entry name" value="Acid proteases"/>
    <property type="match status" value="1"/>
</dbReference>
<dbReference type="AlphaFoldDB" id="A0A8R2R8H0"/>
<dbReference type="InterPro" id="IPR008737">
    <property type="entry name" value="DUF1758"/>
</dbReference>
<dbReference type="EnsemblMetazoa" id="XM_038019338.1">
    <property type="protein sequence ID" value="XP_037875266.1"/>
    <property type="gene ID" value="LOC119630330"/>
</dbReference>
<dbReference type="GO" id="GO:0006508">
    <property type="term" value="P:proteolysis"/>
    <property type="evidence" value="ECO:0007669"/>
    <property type="project" value="InterPro"/>
</dbReference>
<dbReference type="PROSITE" id="PS00141">
    <property type="entry name" value="ASP_PROTEASE"/>
    <property type="match status" value="1"/>
</dbReference>
<dbReference type="PANTHER" id="PTHR47331:SF5">
    <property type="entry name" value="RIBONUCLEASE H"/>
    <property type="match status" value="1"/>
</dbReference>
<proteinExistence type="predicted"/>
<dbReference type="PANTHER" id="PTHR47331">
    <property type="entry name" value="PHD-TYPE DOMAIN-CONTAINING PROTEIN"/>
    <property type="match status" value="1"/>
</dbReference>
<protein>
    <recommendedName>
        <fullName evidence="2">Peptidase A2 domain-containing protein</fullName>
    </recommendedName>
</protein>
<dbReference type="Gene3D" id="2.40.70.10">
    <property type="entry name" value="Acid Proteases"/>
    <property type="match status" value="1"/>
</dbReference>
<evidence type="ECO:0000313" key="4">
    <source>
        <dbReference type="Proteomes" id="UP000005204"/>
    </source>
</evidence>
<dbReference type="InterPro" id="IPR043502">
    <property type="entry name" value="DNA/RNA_pol_sf"/>
</dbReference>
<dbReference type="InterPro" id="IPR001995">
    <property type="entry name" value="Peptidase_A2_cat"/>
</dbReference>
<sequence length="498" mass="57300">MTTSDHKTRIEDISVEIDIEKQLEAREDFEQKYYNILALAECLTTADEKSKEIQKFHYLKSSLSGNAKSAQSTDTIDNMHPAQPVLLSTAIVEIRSQSGVYHQARALLDSGSERSFITQTLCDKLNPPILQSTQKIHGVGNTITQCSQSCDIEIQSRTGSYTARIQCLILPQITSNLPMKTYNVNLFTIPDNIVLADPTFYDSQPIDLLIGADLFWELVREGKIRLKNGPYLQNTHLGWIISGSFQSITRKQRHVSCNFTQTVDSDTCSLDQLLRSFWEIEELLINFPKLSYEERACEEHFIKTTSRTADGRFKVRFPFKHSPKLLGDTRTQAERRFYALEKRLQRNPTYKQMYIDFIHEYINLGHMSLVHSYQTPHYFLPHHGVFREHSTTTKLRVVFDASMASTSGLSLNDLQMIGSAIQGDLIAILLRFRENRYVACADIEKMYRQVLIEDDERDYQLILWRDDPSKPLMILSVHKNEARSSVCIAFYKQCALQE</sequence>
<feature type="domain" description="Peptidase A2" evidence="2">
    <location>
        <begin position="104"/>
        <end position="143"/>
    </location>
</feature>
<accession>A0A8R2R8H0</accession>
<name>A0A8R2R8H0_BOMMO</name>
<dbReference type="SUPFAM" id="SSF56672">
    <property type="entry name" value="DNA/RNA polymerases"/>
    <property type="match status" value="1"/>
</dbReference>
<reference evidence="3" key="2">
    <citation type="submission" date="2022-06" db="UniProtKB">
        <authorList>
            <consortium name="EnsemblMetazoa"/>
        </authorList>
    </citation>
    <scope>IDENTIFICATION</scope>
    <source>
        <strain evidence="3">p50T (Dazao)</strain>
    </source>
</reference>
<keyword evidence="4" id="KW-1185">Reference proteome</keyword>
<dbReference type="Pfam" id="PF05585">
    <property type="entry name" value="DUF1758"/>
    <property type="match status" value="1"/>
</dbReference>
<dbReference type="GO" id="GO:0071897">
    <property type="term" value="P:DNA biosynthetic process"/>
    <property type="evidence" value="ECO:0007669"/>
    <property type="project" value="UniProtKB-ARBA"/>
</dbReference>
<dbReference type="Proteomes" id="UP000005204">
    <property type="component" value="Unassembled WGS sequence"/>
</dbReference>
<evidence type="ECO:0000313" key="3">
    <source>
        <dbReference type="EnsemblMetazoa" id="XP_037875266.1"/>
    </source>
</evidence>
<evidence type="ECO:0000256" key="1">
    <source>
        <dbReference type="ARBA" id="ARBA00022801"/>
    </source>
</evidence>
<dbReference type="InterPro" id="IPR021109">
    <property type="entry name" value="Peptidase_aspartic_dom_sf"/>
</dbReference>